<name>A0AAD7QQK0_9ASCO</name>
<evidence type="ECO:0000313" key="2">
    <source>
        <dbReference type="Proteomes" id="UP001217417"/>
    </source>
</evidence>
<accession>A0AAD7QQK0</accession>
<keyword evidence="2" id="KW-1185">Reference proteome</keyword>
<reference evidence="1" key="1">
    <citation type="submission" date="2023-03" db="EMBL/GenBank/DDBJ databases">
        <title>Near-Complete genome sequence of Lipomyces tetrasporous NRRL Y-64009, an oleaginous yeast capable of growing on lignocellulosic hydrolysates.</title>
        <authorList>
            <consortium name="Lawrence Berkeley National Laboratory"/>
            <person name="Jagtap S.S."/>
            <person name="Liu J.-J."/>
            <person name="Walukiewicz H.E."/>
            <person name="Pangilinan J."/>
            <person name="Lipzen A."/>
            <person name="Ahrendt S."/>
            <person name="Koriabine M."/>
            <person name="Cobaugh K."/>
            <person name="Salamov A."/>
            <person name="Yoshinaga Y."/>
            <person name="Ng V."/>
            <person name="Daum C."/>
            <person name="Grigoriev I.V."/>
            <person name="Slininger P.J."/>
            <person name="Dien B.S."/>
            <person name="Jin Y.-S."/>
            <person name="Rao C.V."/>
        </authorList>
    </citation>
    <scope>NUCLEOTIDE SEQUENCE</scope>
    <source>
        <strain evidence="1">NRRL Y-64009</strain>
    </source>
</reference>
<gene>
    <name evidence="1" type="ORF">POJ06DRAFT_112349</name>
</gene>
<sequence>MLCSAISRSALELIHAEVMKKVHAQEEPGTMDKCNCATGIRYLLPCSHHIQLAVPIQVNQIVTCK</sequence>
<organism evidence="1 2">
    <name type="scientific">Lipomyces tetrasporus</name>
    <dbReference type="NCBI Taxonomy" id="54092"/>
    <lineage>
        <taxon>Eukaryota</taxon>
        <taxon>Fungi</taxon>
        <taxon>Dikarya</taxon>
        <taxon>Ascomycota</taxon>
        <taxon>Saccharomycotina</taxon>
        <taxon>Lipomycetes</taxon>
        <taxon>Lipomycetales</taxon>
        <taxon>Lipomycetaceae</taxon>
        <taxon>Lipomyces</taxon>
    </lineage>
</organism>
<dbReference type="RefSeq" id="XP_056042980.1">
    <property type="nucleotide sequence ID" value="XM_056184090.1"/>
</dbReference>
<dbReference type="EMBL" id="JARPMG010000006">
    <property type="protein sequence ID" value="KAJ8099530.1"/>
    <property type="molecule type" value="Genomic_DNA"/>
</dbReference>
<proteinExistence type="predicted"/>
<comment type="caution">
    <text evidence="1">The sequence shown here is derived from an EMBL/GenBank/DDBJ whole genome shotgun (WGS) entry which is preliminary data.</text>
</comment>
<evidence type="ECO:0000313" key="1">
    <source>
        <dbReference type="EMBL" id="KAJ8099530.1"/>
    </source>
</evidence>
<dbReference type="Proteomes" id="UP001217417">
    <property type="component" value="Unassembled WGS sequence"/>
</dbReference>
<dbReference type="AlphaFoldDB" id="A0AAD7QQK0"/>
<dbReference type="GeneID" id="80879256"/>
<protein>
    <submittedName>
        <fullName evidence="1">Uncharacterized protein</fullName>
    </submittedName>
</protein>